<dbReference type="AlphaFoldDB" id="A0A1H6L8R3"/>
<dbReference type="EMBL" id="CVUD02000163">
    <property type="protein sequence ID" value="SEH82574.1"/>
    <property type="molecule type" value="Genomic_DNA"/>
</dbReference>
<evidence type="ECO:0000259" key="2">
    <source>
        <dbReference type="Pfam" id="PF13386"/>
    </source>
</evidence>
<keyword evidence="1" id="KW-1133">Transmembrane helix</keyword>
<feature type="transmembrane region" description="Helical" evidence="1">
    <location>
        <begin position="84"/>
        <end position="105"/>
    </location>
</feature>
<keyword evidence="1" id="KW-0472">Membrane</keyword>
<keyword evidence="1" id="KW-0812">Transmembrane</keyword>
<proteinExistence type="predicted"/>
<organism evidence="3 4">
    <name type="scientific">Bathymodiolus azoricus thioautotrophic gill symbiont</name>
    <dbReference type="NCBI Taxonomy" id="235205"/>
    <lineage>
        <taxon>Bacteria</taxon>
        <taxon>Pseudomonadati</taxon>
        <taxon>Pseudomonadota</taxon>
        <taxon>Gammaproteobacteria</taxon>
        <taxon>sulfur-oxidizing symbionts</taxon>
    </lineage>
</organism>
<evidence type="ECO:0000256" key="1">
    <source>
        <dbReference type="SAM" id="Phobius"/>
    </source>
</evidence>
<name>A0A1H6L8R3_9GAMM</name>
<dbReference type="RefSeq" id="WP_139682187.1">
    <property type="nucleotide sequence ID" value="NZ_CAESAP020000344.1"/>
</dbReference>
<dbReference type="InterPro" id="IPR039447">
    <property type="entry name" value="UreH-like_TM_dom"/>
</dbReference>
<dbReference type="Proteomes" id="UP000198559">
    <property type="component" value="Unassembled WGS sequence"/>
</dbReference>
<dbReference type="STRING" id="235205.BAZSYMB_SCAFFOLD00002_44"/>
<feature type="domain" description="Urease accessory protein UreH-like transmembrane" evidence="2">
    <location>
        <begin position="8"/>
        <end position="215"/>
    </location>
</feature>
<feature type="transmembrane region" description="Helical" evidence="1">
    <location>
        <begin position="137"/>
        <end position="160"/>
    </location>
</feature>
<feature type="transmembrane region" description="Helical" evidence="1">
    <location>
        <begin position="6"/>
        <end position="34"/>
    </location>
</feature>
<protein>
    <submittedName>
        <fullName evidence="3">Cytochrome biogenesis protein</fullName>
    </submittedName>
</protein>
<dbReference type="PANTHER" id="PTHR42208">
    <property type="entry name" value="HEAVY METAL TRANSPORTER-RELATED"/>
    <property type="match status" value="1"/>
</dbReference>
<dbReference type="Pfam" id="PF13386">
    <property type="entry name" value="DsbD_2"/>
    <property type="match status" value="1"/>
</dbReference>
<evidence type="ECO:0000313" key="4">
    <source>
        <dbReference type="Proteomes" id="UP000198559"/>
    </source>
</evidence>
<sequence length="226" mass="24300">MEFTIISAFLAGLLGSLHCVGMCGGVVSALSFGIDKQATQATRFSMLLSYNVGRISSYVVAGALLGGLSAFLVSQSSFEQFRQILKIISALFFIALGLYLSDWWAGLSKVEKLGVHLWKRISPIANKLIPVKTSHHAFILGLFWGWLPCGMVYSLLVGALSSGSVFQGGLIMLSFGIGTLPSMLLVGIFATRFSGWIKKSIIRQLAGGMVVLFGVFLFYQAIVSTA</sequence>
<feature type="transmembrane region" description="Helical" evidence="1">
    <location>
        <begin position="166"/>
        <end position="189"/>
    </location>
</feature>
<reference evidence="4" key="1">
    <citation type="submission" date="2016-06" db="EMBL/GenBank/DDBJ databases">
        <authorList>
            <person name="Petersen J."/>
            <person name="Sayavedra L."/>
        </authorList>
    </citation>
    <scope>NUCLEOTIDE SEQUENCE [LARGE SCALE GENOMIC DNA]</scope>
    <source>
        <strain evidence="4">BazSymB</strain>
    </source>
</reference>
<feature type="transmembrane region" description="Helical" evidence="1">
    <location>
        <begin position="201"/>
        <end position="222"/>
    </location>
</feature>
<feature type="transmembrane region" description="Helical" evidence="1">
    <location>
        <begin position="55"/>
        <end position="78"/>
    </location>
</feature>
<accession>A0A1H6L8R3</accession>
<gene>
    <name evidence="3" type="ORF">BAZSYMB_SCAFFOLD00002_44</name>
</gene>
<dbReference type="PANTHER" id="PTHR42208:SF1">
    <property type="entry name" value="HEAVY METAL TRANSPORTER"/>
    <property type="match status" value="1"/>
</dbReference>
<evidence type="ECO:0000313" key="3">
    <source>
        <dbReference type="EMBL" id="SEH82574.1"/>
    </source>
</evidence>